<dbReference type="KEGG" id="mflu:HZU40_33845"/>
<dbReference type="InterPro" id="IPR009057">
    <property type="entry name" value="Homeodomain-like_sf"/>
</dbReference>
<evidence type="ECO:0000256" key="3">
    <source>
        <dbReference type="ARBA" id="ARBA00023015"/>
    </source>
</evidence>
<dbReference type="RefSeq" id="WP_187099608.1">
    <property type="nucleotide sequence ID" value="NZ_CP059895.1"/>
</dbReference>
<reference evidence="6 7" key="1">
    <citation type="submission" date="2020-07" db="EMBL/GenBank/DDBJ databases">
        <title>Draft genome sequence of four isobutane-metabolizing strains capable of cometabolically degrading diverse ether contaminants.</title>
        <authorList>
            <person name="Chen W."/>
            <person name="Faulkner N."/>
            <person name="Smith C."/>
            <person name="Hyman M."/>
        </authorList>
    </citation>
    <scope>NUCLEOTIDE SEQUENCE [LARGE SCALE GENOMIC DNA]</scope>
    <source>
        <strain evidence="6 7">2A</strain>
        <plasmid evidence="6 7">unnamed1</plasmid>
    </source>
</reference>
<dbReference type="Pfam" id="PF02954">
    <property type="entry name" value="HTH_8"/>
    <property type="match status" value="1"/>
</dbReference>
<name>A0A7G8PQA2_9MYCO</name>
<dbReference type="InterPro" id="IPR058031">
    <property type="entry name" value="AAA_lid_NorR"/>
</dbReference>
<dbReference type="InterPro" id="IPR002197">
    <property type="entry name" value="HTH_Fis"/>
</dbReference>
<evidence type="ECO:0000256" key="4">
    <source>
        <dbReference type="ARBA" id="ARBA00023163"/>
    </source>
</evidence>
<dbReference type="AlphaFoldDB" id="A0A7G8PQA2"/>
<protein>
    <submittedName>
        <fullName evidence="6">Transcriptional regulator</fullName>
    </submittedName>
</protein>
<accession>A0A7G8PQA2</accession>
<proteinExistence type="predicted"/>
<evidence type="ECO:0000259" key="5">
    <source>
        <dbReference type="PROSITE" id="PS50045"/>
    </source>
</evidence>
<dbReference type="Gene3D" id="3.30.450.40">
    <property type="match status" value="1"/>
</dbReference>
<keyword evidence="4" id="KW-0804">Transcription</keyword>
<keyword evidence="3" id="KW-0805">Transcription regulation</keyword>
<dbReference type="Gene3D" id="1.10.10.60">
    <property type="entry name" value="Homeodomain-like"/>
    <property type="match status" value="1"/>
</dbReference>
<evidence type="ECO:0000256" key="2">
    <source>
        <dbReference type="ARBA" id="ARBA00022840"/>
    </source>
</evidence>
<organism evidence="6 7">
    <name type="scientific">Mycolicibacterium fluoranthenivorans</name>
    <dbReference type="NCBI Taxonomy" id="258505"/>
    <lineage>
        <taxon>Bacteria</taxon>
        <taxon>Bacillati</taxon>
        <taxon>Actinomycetota</taxon>
        <taxon>Actinomycetes</taxon>
        <taxon>Mycobacteriales</taxon>
        <taxon>Mycobacteriaceae</taxon>
        <taxon>Mycolicibacterium</taxon>
    </lineage>
</organism>
<dbReference type="Proteomes" id="UP000515498">
    <property type="component" value="Plasmid unnamed1"/>
</dbReference>
<dbReference type="GO" id="GO:0005524">
    <property type="term" value="F:ATP binding"/>
    <property type="evidence" value="ECO:0007669"/>
    <property type="project" value="UniProtKB-KW"/>
</dbReference>
<gene>
    <name evidence="6" type="ORF">HZU40_33845</name>
</gene>
<feature type="domain" description="Sigma-54 factor interaction" evidence="5">
    <location>
        <begin position="423"/>
        <end position="481"/>
    </location>
</feature>
<dbReference type="SUPFAM" id="SSF46689">
    <property type="entry name" value="Homeodomain-like"/>
    <property type="match status" value="1"/>
</dbReference>
<keyword evidence="2" id="KW-0067">ATP-binding</keyword>
<dbReference type="GO" id="GO:0006355">
    <property type="term" value="P:regulation of DNA-templated transcription"/>
    <property type="evidence" value="ECO:0007669"/>
    <property type="project" value="InterPro"/>
</dbReference>
<dbReference type="InterPro" id="IPR027417">
    <property type="entry name" value="P-loop_NTPase"/>
</dbReference>
<dbReference type="PANTHER" id="PTHR32071">
    <property type="entry name" value="TRANSCRIPTIONAL REGULATORY PROTEIN"/>
    <property type="match status" value="1"/>
</dbReference>
<dbReference type="Gene3D" id="1.10.8.60">
    <property type="match status" value="1"/>
</dbReference>
<geneLocation type="plasmid" evidence="6 7">
    <name>unnamed1</name>
</geneLocation>
<dbReference type="EMBL" id="CP059895">
    <property type="protein sequence ID" value="QNJ96518.1"/>
    <property type="molecule type" value="Genomic_DNA"/>
</dbReference>
<dbReference type="PRINTS" id="PR01590">
    <property type="entry name" value="HTHFIS"/>
</dbReference>
<evidence type="ECO:0000313" key="7">
    <source>
        <dbReference type="Proteomes" id="UP000515498"/>
    </source>
</evidence>
<evidence type="ECO:0000256" key="1">
    <source>
        <dbReference type="ARBA" id="ARBA00022741"/>
    </source>
</evidence>
<dbReference type="InterPro" id="IPR029016">
    <property type="entry name" value="GAF-like_dom_sf"/>
</dbReference>
<dbReference type="GO" id="GO:0043565">
    <property type="term" value="F:sequence-specific DNA binding"/>
    <property type="evidence" value="ECO:0007669"/>
    <property type="project" value="InterPro"/>
</dbReference>
<evidence type="ECO:0000313" key="6">
    <source>
        <dbReference type="EMBL" id="QNJ96518.1"/>
    </source>
</evidence>
<keyword evidence="1" id="KW-0547">Nucleotide-binding</keyword>
<keyword evidence="6" id="KW-0614">Plasmid</keyword>
<dbReference type="SUPFAM" id="SSF52540">
    <property type="entry name" value="P-loop containing nucleoside triphosphate hydrolases"/>
    <property type="match status" value="1"/>
</dbReference>
<dbReference type="InterPro" id="IPR002078">
    <property type="entry name" value="Sigma_54_int"/>
</dbReference>
<sequence>MPVEAAIPPSTRPDIVMSWRRSTLSGVDPGMSPRIDVTLDFDHDSRLLRSAMPVLEELGQEITGAGLCLLLADRDGRVVRSVIDNSLFARRIEDLGIVSGARFAEDSVGTSSLGTPLETRRGVVVNGPEHYLERLRRLSCYGSPIIHPATGRVEGILDMTVEDERADPLFIPFVDRAVREIERRLFVGSKVSQQRLVAAFQDTVAPSHAAVAAIGMDMLLHNNVAANLLGSTDYVLLREIASELRPGERRTINVELACGEPAQVTAESIPASEGGAIFVVVPQLPDAGPVPRGAHVRAAPPRLSVEISEAATLGGPVAVCGEAGSGRSTVAHEVAGVAAVWLDACEILQLGETRWVKRLTEVASTAASAIVVEHVDSLPESTVPALTRLLEDGDGPRLILTSRPLEDLPPAVAALVARCPGRIEIPPLRRRRLEFGAIARRMLSKLDGTGELTPNALAALSAADWPGNLSELAGVLRTASQTATGGRIDRRDLPARFQHTGRATHLGGRERAERQAIIDALSNASGNKVHAARELGISRSTLYARMKALGIQS</sequence>
<dbReference type="Pfam" id="PF25601">
    <property type="entry name" value="AAA_lid_14"/>
    <property type="match status" value="1"/>
</dbReference>
<dbReference type="PROSITE" id="PS50045">
    <property type="entry name" value="SIGMA54_INTERACT_4"/>
    <property type="match status" value="1"/>
</dbReference>